<reference evidence="2" key="1">
    <citation type="submission" date="2018-05" db="EMBL/GenBank/DDBJ databases">
        <authorList>
            <person name="Lanie J.A."/>
            <person name="Ng W.-L."/>
            <person name="Kazmierczak K.M."/>
            <person name="Andrzejewski T.M."/>
            <person name="Davidsen T.M."/>
            <person name="Wayne K.J."/>
            <person name="Tettelin H."/>
            <person name="Glass J.I."/>
            <person name="Rusch D."/>
            <person name="Podicherti R."/>
            <person name="Tsui H.-C.T."/>
            <person name="Winkler M.E."/>
        </authorList>
    </citation>
    <scope>NUCLEOTIDE SEQUENCE</scope>
</reference>
<name>A0A382YKY0_9ZZZZ</name>
<feature type="non-terminal residue" evidence="2">
    <location>
        <position position="88"/>
    </location>
</feature>
<protein>
    <submittedName>
        <fullName evidence="2">Uncharacterized protein</fullName>
    </submittedName>
</protein>
<dbReference type="EMBL" id="UINC01176696">
    <property type="protein sequence ID" value="SVD83942.1"/>
    <property type="molecule type" value="Genomic_DNA"/>
</dbReference>
<evidence type="ECO:0000256" key="1">
    <source>
        <dbReference type="SAM" id="MobiDB-lite"/>
    </source>
</evidence>
<accession>A0A382YKY0</accession>
<feature type="region of interest" description="Disordered" evidence="1">
    <location>
        <begin position="1"/>
        <end position="22"/>
    </location>
</feature>
<evidence type="ECO:0000313" key="2">
    <source>
        <dbReference type="EMBL" id="SVD83942.1"/>
    </source>
</evidence>
<organism evidence="2">
    <name type="scientific">marine metagenome</name>
    <dbReference type="NCBI Taxonomy" id="408172"/>
    <lineage>
        <taxon>unclassified sequences</taxon>
        <taxon>metagenomes</taxon>
        <taxon>ecological metagenomes</taxon>
    </lineage>
</organism>
<feature type="compositionally biased region" description="Polar residues" evidence="1">
    <location>
        <begin position="1"/>
        <end position="18"/>
    </location>
</feature>
<sequence>MSESKINNMQTVPFTDTTATEDDEPIVAIEGLDRRSFMGFFAGTSLAGTLFPGVLWAQSRGGQGQASEPTITAAMIAEAEKIAGLELT</sequence>
<dbReference type="InterPro" id="IPR006311">
    <property type="entry name" value="TAT_signal"/>
</dbReference>
<dbReference type="AlphaFoldDB" id="A0A382YKY0"/>
<gene>
    <name evidence="2" type="ORF">METZ01_LOCUS436796</name>
</gene>
<proteinExistence type="predicted"/>
<dbReference type="PROSITE" id="PS51318">
    <property type="entry name" value="TAT"/>
    <property type="match status" value="1"/>
</dbReference>